<keyword evidence="10 16" id="KW-1133">Transmembrane helix</keyword>
<evidence type="ECO:0000256" key="12">
    <source>
        <dbReference type="ARBA" id="ARBA00023180"/>
    </source>
</evidence>
<keyword evidence="11 16" id="KW-0472">Membrane</keyword>
<keyword evidence="7 15" id="KW-0547">Nucleotide-binding</keyword>
<evidence type="ECO:0000256" key="11">
    <source>
        <dbReference type="ARBA" id="ARBA00023136"/>
    </source>
</evidence>
<evidence type="ECO:0000256" key="1">
    <source>
        <dbReference type="ARBA" id="ARBA00004167"/>
    </source>
</evidence>
<name>A0ABD1II70_SALDI</name>
<protein>
    <recommendedName>
        <fullName evidence="2">non-specific serine/threonine protein kinase</fullName>
        <ecNumber evidence="2">2.7.11.1</ecNumber>
    </recommendedName>
</protein>
<comment type="catalytic activity">
    <reaction evidence="14">
        <text>L-seryl-[protein] + ATP = O-phospho-L-seryl-[protein] + ADP + H(+)</text>
        <dbReference type="Rhea" id="RHEA:17989"/>
        <dbReference type="Rhea" id="RHEA-COMP:9863"/>
        <dbReference type="Rhea" id="RHEA-COMP:11604"/>
        <dbReference type="ChEBI" id="CHEBI:15378"/>
        <dbReference type="ChEBI" id="CHEBI:29999"/>
        <dbReference type="ChEBI" id="CHEBI:30616"/>
        <dbReference type="ChEBI" id="CHEBI:83421"/>
        <dbReference type="ChEBI" id="CHEBI:456216"/>
        <dbReference type="EC" id="2.7.11.1"/>
    </reaction>
</comment>
<dbReference type="InterPro" id="IPR025287">
    <property type="entry name" value="WAK_GUB"/>
</dbReference>
<feature type="transmembrane region" description="Helical" evidence="16">
    <location>
        <begin position="247"/>
        <end position="271"/>
    </location>
</feature>
<feature type="binding site" evidence="15">
    <location>
        <position position="342"/>
    </location>
    <ligand>
        <name>ATP</name>
        <dbReference type="ChEBI" id="CHEBI:30616"/>
    </ligand>
</feature>
<evidence type="ECO:0000256" key="14">
    <source>
        <dbReference type="ARBA" id="ARBA00048679"/>
    </source>
</evidence>
<evidence type="ECO:0000256" key="16">
    <source>
        <dbReference type="SAM" id="Phobius"/>
    </source>
</evidence>
<evidence type="ECO:0000256" key="2">
    <source>
        <dbReference type="ARBA" id="ARBA00012513"/>
    </source>
</evidence>
<keyword evidence="9 15" id="KW-0067">ATP-binding</keyword>
<dbReference type="InterPro" id="IPR011009">
    <property type="entry name" value="Kinase-like_dom_sf"/>
</dbReference>
<dbReference type="Pfam" id="PF00069">
    <property type="entry name" value="Pkinase"/>
    <property type="match status" value="1"/>
</dbReference>
<comment type="catalytic activity">
    <reaction evidence="13">
        <text>L-threonyl-[protein] + ATP = O-phospho-L-threonyl-[protein] + ADP + H(+)</text>
        <dbReference type="Rhea" id="RHEA:46608"/>
        <dbReference type="Rhea" id="RHEA-COMP:11060"/>
        <dbReference type="Rhea" id="RHEA-COMP:11605"/>
        <dbReference type="ChEBI" id="CHEBI:15378"/>
        <dbReference type="ChEBI" id="CHEBI:30013"/>
        <dbReference type="ChEBI" id="CHEBI:30616"/>
        <dbReference type="ChEBI" id="CHEBI:61977"/>
        <dbReference type="ChEBI" id="CHEBI:456216"/>
        <dbReference type="EC" id="2.7.11.1"/>
    </reaction>
</comment>
<dbReference type="SMART" id="SM00220">
    <property type="entry name" value="S_TKc"/>
    <property type="match status" value="1"/>
</dbReference>
<dbReference type="Pfam" id="PF14380">
    <property type="entry name" value="WAK_assoc"/>
    <property type="match status" value="1"/>
</dbReference>
<evidence type="ECO:0000256" key="15">
    <source>
        <dbReference type="PROSITE-ProRule" id="PRU10141"/>
    </source>
</evidence>
<evidence type="ECO:0000313" key="18">
    <source>
        <dbReference type="EMBL" id="KAL1568414.1"/>
    </source>
</evidence>
<keyword evidence="8" id="KW-0418">Kinase</keyword>
<keyword evidence="4" id="KW-0808">Transferase</keyword>
<organism evidence="18 19">
    <name type="scientific">Salvia divinorum</name>
    <name type="common">Maria pastora</name>
    <name type="synonym">Diviner's sage</name>
    <dbReference type="NCBI Taxonomy" id="28513"/>
    <lineage>
        <taxon>Eukaryota</taxon>
        <taxon>Viridiplantae</taxon>
        <taxon>Streptophyta</taxon>
        <taxon>Embryophyta</taxon>
        <taxon>Tracheophyta</taxon>
        <taxon>Spermatophyta</taxon>
        <taxon>Magnoliopsida</taxon>
        <taxon>eudicotyledons</taxon>
        <taxon>Gunneridae</taxon>
        <taxon>Pentapetalae</taxon>
        <taxon>asterids</taxon>
        <taxon>lamiids</taxon>
        <taxon>Lamiales</taxon>
        <taxon>Lamiaceae</taxon>
        <taxon>Nepetoideae</taxon>
        <taxon>Mentheae</taxon>
        <taxon>Salviinae</taxon>
        <taxon>Salvia</taxon>
        <taxon>Salvia subgen. Calosphace</taxon>
    </lineage>
</organism>
<dbReference type="InterPro" id="IPR032872">
    <property type="entry name" value="WAK_assoc_C"/>
</dbReference>
<comment type="caution">
    <text evidence="18">The sequence shown here is derived from an EMBL/GenBank/DDBJ whole genome shotgun (WGS) entry which is preliminary data.</text>
</comment>
<dbReference type="Proteomes" id="UP001567538">
    <property type="component" value="Unassembled WGS sequence"/>
</dbReference>
<evidence type="ECO:0000256" key="6">
    <source>
        <dbReference type="ARBA" id="ARBA00022729"/>
    </source>
</evidence>
<dbReference type="GO" id="GO:0005524">
    <property type="term" value="F:ATP binding"/>
    <property type="evidence" value="ECO:0007669"/>
    <property type="project" value="UniProtKB-UniRule"/>
</dbReference>
<dbReference type="EMBL" id="JBEAFC010000001">
    <property type="protein sequence ID" value="KAL1568414.1"/>
    <property type="molecule type" value="Genomic_DNA"/>
</dbReference>
<dbReference type="InterPro" id="IPR017441">
    <property type="entry name" value="Protein_kinase_ATP_BS"/>
</dbReference>
<dbReference type="GO" id="GO:0004674">
    <property type="term" value="F:protein serine/threonine kinase activity"/>
    <property type="evidence" value="ECO:0007669"/>
    <property type="project" value="UniProtKB-KW"/>
</dbReference>
<dbReference type="Gene3D" id="3.30.200.20">
    <property type="entry name" value="Phosphorylase Kinase, domain 1"/>
    <property type="match status" value="1"/>
</dbReference>
<keyword evidence="6" id="KW-0732">Signal</keyword>
<keyword evidence="3" id="KW-0723">Serine/threonine-protein kinase</keyword>
<keyword evidence="19" id="KW-1185">Reference proteome</keyword>
<reference evidence="18 19" key="1">
    <citation type="submission" date="2024-06" db="EMBL/GenBank/DDBJ databases">
        <title>A chromosome level genome sequence of Diviner's sage (Salvia divinorum).</title>
        <authorList>
            <person name="Ford S.A."/>
            <person name="Ro D.-K."/>
            <person name="Ness R.W."/>
            <person name="Phillips M.A."/>
        </authorList>
    </citation>
    <scope>NUCLEOTIDE SEQUENCE [LARGE SCALE GENOMIC DNA]</scope>
    <source>
        <strain evidence="18">SAF-2024a</strain>
        <tissue evidence="18">Leaf</tissue>
    </source>
</reference>
<evidence type="ECO:0000256" key="10">
    <source>
        <dbReference type="ARBA" id="ARBA00022989"/>
    </source>
</evidence>
<evidence type="ECO:0000256" key="3">
    <source>
        <dbReference type="ARBA" id="ARBA00022527"/>
    </source>
</evidence>
<keyword evidence="12" id="KW-0325">Glycoprotein</keyword>
<evidence type="ECO:0000256" key="8">
    <source>
        <dbReference type="ARBA" id="ARBA00022777"/>
    </source>
</evidence>
<dbReference type="InterPro" id="IPR008271">
    <property type="entry name" value="Ser/Thr_kinase_AS"/>
</dbReference>
<proteinExistence type="predicted"/>
<evidence type="ECO:0000256" key="4">
    <source>
        <dbReference type="ARBA" id="ARBA00022679"/>
    </source>
</evidence>
<dbReference type="PANTHER" id="PTHR46008">
    <property type="entry name" value="LEAF RUST 10 DISEASE-RESISTANCE LOCUS RECEPTOR-LIKE PROTEIN KINASE-LIKE 1.4"/>
    <property type="match status" value="1"/>
</dbReference>
<gene>
    <name evidence="18" type="ORF">AAHA92_00034</name>
</gene>
<dbReference type="AlphaFoldDB" id="A0ABD1II70"/>
<sequence length="609" mass="67941">MHTFIIVYLNIYTLWFILVSRSSSGIDYRYETCGPRNCGYGPNISFPFYIKGLQNPYCGFPGFMLNCSSNGFPSLRLSETEFIVKEISYETRSLRVIDSAALNSDSNGCVVAVRNVSIPTAQFDLADNVTKLRFFSNCSDSILKDGGFVVGCDGRGRILTMYEGDESVGAALRSCERNTVAAVESGAEVVEVLRRGFVMKWRASECSTCERSGGRCGFNETTYLFRCFCPNRPRYRSCRSEKNRSALLVPAVIFGGAVCLLLCILIAFLIWRCKKKRSKSGLQTTNSDIEESRNFYLGAKIFSYKELMEATDCFSSSKEVGDGGYGTVYYGRLGDGREVAVKRLHEHNYRRMEQFINEIKILTTLRHKNLVSLYGCTSASSKELLLVYEYVANGTVYDHLHGGRSSLTWPDRMRIALETAGALAFLHRSDIIHRDVKTSNILLDTNMSVKLGDFGISRLSSVDATHVSTAPQGTPGYVDPSYQKSYHLSSKSDVYSFGVVLVELVSSRPAVDISRRSNEINLASMAVSQIERRAFVELVDEFLGFGKDGEVARMTTAVAELAFRCLHVEKEMRPCMDEVLSALNEICEGHHHHFGDGIFSSSSIQFESE</sequence>
<evidence type="ECO:0000256" key="5">
    <source>
        <dbReference type="ARBA" id="ARBA00022692"/>
    </source>
</evidence>
<feature type="domain" description="Protein kinase" evidence="17">
    <location>
        <begin position="314"/>
        <end position="594"/>
    </location>
</feature>
<dbReference type="PROSITE" id="PS50011">
    <property type="entry name" value="PROTEIN_KINASE_DOM"/>
    <property type="match status" value="1"/>
</dbReference>
<dbReference type="SUPFAM" id="SSF56112">
    <property type="entry name" value="Protein kinase-like (PK-like)"/>
    <property type="match status" value="1"/>
</dbReference>
<evidence type="ECO:0000256" key="13">
    <source>
        <dbReference type="ARBA" id="ARBA00047899"/>
    </source>
</evidence>
<evidence type="ECO:0000259" key="17">
    <source>
        <dbReference type="PROSITE" id="PS50011"/>
    </source>
</evidence>
<dbReference type="InterPro" id="IPR000719">
    <property type="entry name" value="Prot_kinase_dom"/>
</dbReference>
<dbReference type="Pfam" id="PF13947">
    <property type="entry name" value="GUB_WAK_bind"/>
    <property type="match status" value="1"/>
</dbReference>
<evidence type="ECO:0000256" key="7">
    <source>
        <dbReference type="ARBA" id="ARBA00022741"/>
    </source>
</evidence>
<accession>A0ABD1II70</accession>
<evidence type="ECO:0000256" key="9">
    <source>
        <dbReference type="ARBA" id="ARBA00022840"/>
    </source>
</evidence>
<dbReference type="PROSITE" id="PS00108">
    <property type="entry name" value="PROTEIN_KINASE_ST"/>
    <property type="match status" value="1"/>
</dbReference>
<dbReference type="Gene3D" id="1.10.510.10">
    <property type="entry name" value="Transferase(Phosphotransferase) domain 1"/>
    <property type="match status" value="1"/>
</dbReference>
<dbReference type="EC" id="2.7.11.1" evidence="2"/>
<evidence type="ECO:0000313" key="19">
    <source>
        <dbReference type="Proteomes" id="UP001567538"/>
    </source>
</evidence>
<keyword evidence="5 16" id="KW-0812">Transmembrane</keyword>
<dbReference type="PANTHER" id="PTHR46008:SF2">
    <property type="entry name" value="LEAF RUST 10 DISEASE-RESISTANCE LOCUS RECEPTOR-LIKE PROTEIN KINASE-LIKE 1.4"/>
    <property type="match status" value="1"/>
</dbReference>
<dbReference type="GO" id="GO:0005886">
    <property type="term" value="C:plasma membrane"/>
    <property type="evidence" value="ECO:0007669"/>
    <property type="project" value="UniProtKB-ARBA"/>
</dbReference>
<dbReference type="FunFam" id="1.10.510.10:FF:000161">
    <property type="entry name" value="Wall-associated receptor kinase-like 20"/>
    <property type="match status" value="1"/>
</dbReference>
<comment type="subcellular location">
    <subcellularLocation>
        <location evidence="1">Membrane</location>
        <topology evidence="1">Single-pass membrane protein</topology>
    </subcellularLocation>
</comment>
<dbReference type="PROSITE" id="PS00107">
    <property type="entry name" value="PROTEIN_KINASE_ATP"/>
    <property type="match status" value="1"/>
</dbReference>